<dbReference type="InterPro" id="IPR036526">
    <property type="entry name" value="C-N_Hydrolase_sf"/>
</dbReference>
<organism evidence="2 3">
    <name type="scientific">Peribacillus deserti</name>
    <dbReference type="NCBI Taxonomy" id="673318"/>
    <lineage>
        <taxon>Bacteria</taxon>
        <taxon>Bacillati</taxon>
        <taxon>Bacillota</taxon>
        <taxon>Bacilli</taxon>
        <taxon>Bacillales</taxon>
        <taxon>Bacillaceae</taxon>
        <taxon>Peribacillus</taxon>
    </lineage>
</organism>
<evidence type="ECO:0000313" key="3">
    <source>
        <dbReference type="Proteomes" id="UP000234748"/>
    </source>
</evidence>
<dbReference type="Gene3D" id="3.60.110.10">
    <property type="entry name" value="Carbon-nitrogen hydrolase"/>
    <property type="match status" value="1"/>
</dbReference>
<dbReference type="EMBL" id="PGUY01000043">
    <property type="protein sequence ID" value="PLT29273.1"/>
    <property type="molecule type" value="Genomic_DNA"/>
</dbReference>
<dbReference type="PROSITE" id="PS50263">
    <property type="entry name" value="CN_HYDROLASE"/>
    <property type="match status" value="1"/>
</dbReference>
<keyword evidence="3" id="KW-1185">Reference proteome</keyword>
<evidence type="ECO:0000313" key="2">
    <source>
        <dbReference type="EMBL" id="PLT29273.1"/>
    </source>
</evidence>
<feature type="domain" description="CN hydrolase" evidence="1">
    <location>
        <begin position="1"/>
        <end position="210"/>
    </location>
</feature>
<comment type="caution">
    <text evidence="2">The sequence shown here is derived from an EMBL/GenBank/DDBJ whole genome shotgun (WGS) entry which is preliminary data.</text>
</comment>
<gene>
    <name evidence="2" type="ORF">CUU66_13975</name>
</gene>
<dbReference type="OrthoDB" id="1894469at2"/>
<evidence type="ECO:0000259" key="1">
    <source>
        <dbReference type="PROSITE" id="PS50263"/>
    </source>
</evidence>
<accession>A0A2N5M4S7</accession>
<reference evidence="2 3" key="1">
    <citation type="submission" date="2017-11" db="EMBL/GenBank/DDBJ databases">
        <title>Comparitive Functional Genomics of Dry Heat Resistant strains isolated from the Viking Spacecraft.</title>
        <authorList>
            <person name="Seuylemezian A."/>
            <person name="Cooper K."/>
            <person name="Vaishampayan P."/>
        </authorList>
    </citation>
    <scope>NUCLEOTIDE SEQUENCE [LARGE SCALE GENOMIC DNA]</scope>
    <source>
        <strain evidence="2 3">V1-29</strain>
    </source>
</reference>
<dbReference type="InterPro" id="IPR003010">
    <property type="entry name" value="C-N_Hydrolase"/>
</dbReference>
<protein>
    <recommendedName>
        <fullName evidence="1">CN hydrolase domain-containing protein</fullName>
    </recommendedName>
</protein>
<dbReference type="SUPFAM" id="SSF56317">
    <property type="entry name" value="Carbon-nitrogen hydrolase"/>
    <property type="match status" value="1"/>
</dbReference>
<proteinExistence type="predicted"/>
<sequence length="210" mass="23618">MKMLIIQPKLEKQIAQLEAELQKTPYVDIVLFPEGYLNENIEQACTLAKQYNVFLIGGYRKLNESPKDRAVLINRQGEVILDRVKYSATSFETVGDLKVGHILCDELILQGVKSEETGPDLIVHPIGVGMFSEEQFEEWIAKAKEIAVTHKVMIVGSSHADGSYRDSEISIPIQYALDRDGSEIFISHNDARARILDLKKKCIETISSII</sequence>
<dbReference type="Proteomes" id="UP000234748">
    <property type="component" value="Unassembled WGS sequence"/>
</dbReference>
<name>A0A2N5M4S7_9BACI</name>
<dbReference type="AlphaFoldDB" id="A0A2N5M4S7"/>